<dbReference type="PANTHER" id="PTHR10742:SF342">
    <property type="entry name" value="AMINE OXIDASE"/>
    <property type="match status" value="1"/>
</dbReference>
<sequence length="532" mass="58836">MLRALGQVSRRDLLTMIGAAAGSAALYQAMTTLGHAQPSPYQGPIKLQGDPGTVKVLILGAGLAGMVAALELRAAGYEVELLEYREKAGGRCWTLRGGDTYTELGDFRQEIGYAKGNYFNPGPWRIPHHHHAILDYCRRLGVKLEPFIQKNHNAFLHSTAAFGGKPQRFREIATDFRGHTTELLAKAVNQGNLDEMVSEEDKEKLLEALRTSGMLDQDFGYVKSQHTSEFRGFQTWPGGGAKPNPIPSDPIAPGDILQSGLWRWLGVAETVDHQETMFQPVGGMDMIAQAFEREIKDLIRYNAKVTSIKQDETGVTVIYQDTGQDTGIEGEPLETRADWCICTIPFSILGQIESNFSDGVKSVIDKVQYAGSVKIGLEFNRRFWEEDEQIYGGISYTDLPIALIGYPSSDYLSTGKGVLVGGYNWDTAAYHFTSMTPEERINKALEYGATIHPQYRKEFSNGASVAWYRVPWALGCYGVWDDREADYSRATALDGRTLMAGEHLSYLPGWQEGAILSGLDAISRLHARVMSG</sequence>
<name>A0ABW0T5V4_9HYPH</name>
<dbReference type="SUPFAM" id="SSF54373">
    <property type="entry name" value="FAD-linked reductases, C-terminal domain"/>
    <property type="match status" value="1"/>
</dbReference>
<dbReference type="Pfam" id="PF01593">
    <property type="entry name" value="Amino_oxidase"/>
    <property type="match status" value="1"/>
</dbReference>
<evidence type="ECO:0000313" key="8">
    <source>
        <dbReference type="EMBL" id="MFC5584289.1"/>
    </source>
</evidence>
<reference evidence="9" key="1">
    <citation type="journal article" date="2019" name="Int. J. Syst. Evol. Microbiol.">
        <title>The Global Catalogue of Microorganisms (GCM) 10K type strain sequencing project: providing services to taxonomists for standard genome sequencing and annotation.</title>
        <authorList>
            <consortium name="The Broad Institute Genomics Platform"/>
            <consortium name="The Broad Institute Genome Sequencing Center for Infectious Disease"/>
            <person name="Wu L."/>
            <person name="Ma J."/>
        </authorList>
    </citation>
    <scope>NUCLEOTIDE SEQUENCE [LARGE SCALE GENOMIC DNA]</scope>
    <source>
        <strain evidence="9">JCM 3366</strain>
    </source>
</reference>
<evidence type="ECO:0000256" key="1">
    <source>
        <dbReference type="ARBA" id="ARBA00004814"/>
    </source>
</evidence>
<dbReference type="PANTHER" id="PTHR10742">
    <property type="entry name" value="FLAVIN MONOAMINE OXIDASE"/>
    <property type="match status" value="1"/>
</dbReference>
<comment type="pathway">
    <text evidence="1">Plant hormone metabolism; auxin biosynthesis.</text>
</comment>
<comment type="catalytic activity">
    <reaction evidence="6">
        <text>L-tryptophan + O2 = indole-3-acetamide + CO2 + H2O</text>
        <dbReference type="Rhea" id="RHEA:16165"/>
        <dbReference type="ChEBI" id="CHEBI:15377"/>
        <dbReference type="ChEBI" id="CHEBI:15379"/>
        <dbReference type="ChEBI" id="CHEBI:16031"/>
        <dbReference type="ChEBI" id="CHEBI:16526"/>
        <dbReference type="ChEBI" id="CHEBI:57912"/>
        <dbReference type="EC" id="1.13.12.3"/>
    </reaction>
</comment>
<keyword evidence="5" id="KW-0073">Auxin biosynthesis</keyword>
<dbReference type="Proteomes" id="UP001596107">
    <property type="component" value="Unassembled WGS sequence"/>
</dbReference>
<evidence type="ECO:0000256" key="6">
    <source>
        <dbReference type="ARBA" id="ARBA00047321"/>
    </source>
</evidence>
<protein>
    <recommendedName>
        <fullName evidence="4">Tryptophan 2-monooxygenase</fullName>
        <ecNumber evidence="3">1.13.12.3</ecNumber>
    </recommendedName>
</protein>
<evidence type="ECO:0000313" key="9">
    <source>
        <dbReference type="Proteomes" id="UP001596107"/>
    </source>
</evidence>
<organism evidence="8 9">
    <name type="scientific">Nitratireductor kimnyeongensis</name>
    <dbReference type="NCBI Taxonomy" id="430679"/>
    <lineage>
        <taxon>Bacteria</taxon>
        <taxon>Pseudomonadati</taxon>
        <taxon>Pseudomonadota</taxon>
        <taxon>Alphaproteobacteria</taxon>
        <taxon>Hyphomicrobiales</taxon>
        <taxon>Phyllobacteriaceae</taxon>
        <taxon>Nitratireductor</taxon>
    </lineage>
</organism>
<dbReference type="Gene3D" id="1.20.1440.240">
    <property type="match status" value="1"/>
</dbReference>
<dbReference type="Gene3D" id="3.90.660.10">
    <property type="match status" value="1"/>
</dbReference>
<dbReference type="SUPFAM" id="SSF51905">
    <property type="entry name" value="FAD/NAD(P)-binding domain"/>
    <property type="match status" value="1"/>
</dbReference>
<dbReference type="InterPro" id="IPR050281">
    <property type="entry name" value="Flavin_monoamine_oxidase"/>
</dbReference>
<proteinExistence type="inferred from homology"/>
<evidence type="ECO:0000259" key="7">
    <source>
        <dbReference type="Pfam" id="PF01593"/>
    </source>
</evidence>
<evidence type="ECO:0000256" key="3">
    <source>
        <dbReference type="ARBA" id="ARBA00012535"/>
    </source>
</evidence>
<dbReference type="InterPro" id="IPR006311">
    <property type="entry name" value="TAT_signal"/>
</dbReference>
<evidence type="ECO:0000256" key="4">
    <source>
        <dbReference type="ARBA" id="ARBA00017871"/>
    </source>
</evidence>
<dbReference type="Gene3D" id="3.50.50.60">
    <property type="entry name" value="FAD/NAD(P)-binding domain"/>
    <property type="match status" value="1"/>
</dbReference>
<feature type="domain" description="Amine oxidase" evidence="7">
    <location>
        <begin position="63"/>
        <end position="521"/>
    </location>
</feature>
<comment type="caution">
    <text evidence="8">The sequence shown here is derived from an EMBL/GenBank/DDBJ whole genome shotgun (WGS) entry which is preliminary data.</text>
</comment>
<accession>A0ABW0T5V4</accession>
<dbReference type="InterPro" id="IPR002937">
    <property type="entry name" value="Amino_oxidase"/>
</dbReference>
<keyword evidence="9" id="KW-1185">Reference proteome</keyword>
<evidence type="ECO:0000256" key="5">
    <source>
        <dbReference type="ARBA" id="ARBA00023070"/>
    </source>
</evidence>
<gene>
    <name evidence="8" type="ORF">ACFPOD_04135</name>
</gene>
<evidence type="ECO:0000256" key="2">
    <source>
        <dbReference type="ARBA" id="ARBA00005833"/>
    </source>
</evidence>
<dbReference type="PROSITE" id="PS51318">
    <property type="entry name" value="TAT"/>
    <property type="match status" value="1"/>
</dbReference>
<dbReference type="EC" id="1.13.12.3" evidence="3"/>
<comment type="similarity">
    <text evidence="2">Belongs to the tryptophan 2-monooxygenase family.</text>
</comment>
<dbReference type="EMBL" id="JBHSNB010000001">
    <property type="protein sequence ID" value="MFC5584289.1"/>
    <property type="molecule type" value="Genomic_DNA"/>
</dbReference>
<dbReference type="RefSeq" id="WP_223019903.1">
    <property type="nucleotide sequence ID" value="NZ_CP078143.1"/>
</dbReference>
<dbReference type="InterPro" id="IPR036188">
    <property type="entry name" value="FAD/NAD-bd_sf"/>
</dbReference>